<dbReference type="KEGG" id="tng:GSTEN00038820G001"/>
<protein>
    <submittedName>
        <fullName evidence="1">(spotted green pufferfish) hypothetical protein</fullName>
    </submittedName>
</protein>
<dbReference type="AlphaFoldDB" id="Q4RAG1"/>
<feature type="non-terminal residue" evidence="1">
    <location>
        <position position="1"/>
    </location>
</feature>
<gene>
    <name evidence="1" type="ORF">GSTENG00038820001</name>
</gene>
<name>Q4RAG1_TETNG</name>
<reference evidence="1" key="2">
    <citation type="submission" date="2004-02" db="EMBL/GenBank/DDBJ databases">
        <authorList>
            <consortium name="Genoscope"/>
            <consortium name="Whitehead Institute Centre for Genome Research"/>
        </authorList>
    </citation>
    <scope>NUCLEOTIDE SEQUENCE</scope>
</reference>
<dbReference type="EMBL" id="CAAE01023743">
    <property type="protein sequence ID" value="CAG14622.1"/>
    <property type="molecule type" value="Genomic_DNA"/>
</dbReference>
<accession>Q4RAG1</accession>
<organism evidence="1">
    <name type="scientific">Tetraodon nigroviridis</name>
    <name type="common">Spotted green pufferfish</name>
    <name type="synonym">Chelonodon nigroviridis</name>
    <dbReference type="NCBI Taxonomy" id="99883"/>
    <lineage>
        <taxon>Eukaryota</taxon>
        <taxon>Metazoa</taxon>
        <taxon>Chordata</taxon>
        <taxon>Craniata</taxon>
        <taxon>Vertebrata</taxon>
        <taxon>Euteleostomi</taxon>
        <taxon>Actinopterygii</taxon>
        <taxon>Neopterygii</taxon>
        <taxon>Teleostei</taxon>
        <taxon>Neoteleostei</taxon>
        <taxon>Acanthomorphata</taxon>
        <taxon>Eupercaria</taxon>
        <taxon>Tetraodontiformes</taxon>
        <taxon>Tetradontoidea</taxon>
        <taxon>Tetraodontidae</taxon>
        <taxon>Tetraodon</taxon>
    </lineage>
</organism>
<proteinExistence type="predicted"/>
<sequence length="44" mass="5214">EMLVTQERLAVKVRKGKQGLQEPRAYKVRKATEEQPETRFEINQ</sequence>
<reference evidence="1" key="1">
    <citation type="journal article" date="2004" name="Nature">
        <title>Genome duplication in the teleost fish Tetraodon nigroviridis reveals the early vertebrate proto-karyotype.</title>
        <authorList>
            <person name="Jaillon O."/>
            <person name="Aury J.-M."/>
            <person name="Brunet F."/>
            <person name="Petit J.-L."/>
            <person name="Stange-Thomann N."/>
            <person name="Mauceli E."/>
            <person name="Bouneau L."/>
            <person name="Fischer C."/>
            <person name="Ozouf-Costaz C."/>
            <person name="Bernot A."/>
            <person name="Nicaud S."/>
            <person name="Jaffe D."/>
            <person name="Fisher S."/>
            <person name="Lutfalla G."/>
            <person name="Dossat C."/>
            <person name="Segurens B."/>
            <person name="Dasilva C."/>
            <person name="Salanoubat M."/>
            <person name="Levy M."/>
            <person name="Boudet N."/>
            <person name="Castellano S."/>
            <person name="Anthouard V."/>
            <person name="Jubin C."/>
            <person name="Castelli V."/>
            <person name="Katinka M."/>
            <person name="Vacherie B."/>
            <person name="Biemont C."/>
            <person name="Skalli Z."/>
            <person name="Cattolico L."/>
            <person name="Poulain J."/>
            <person name="De Berardinis V."/>
            <person name="Cruaud C."/>
            <person name="Duprat S."/>
            <person name="Brottier P."/>
            <person name="Coutanceau J.-P."/>
            <person name="Gouzy J."/>
            <person name="Parra G."/>
            <person name="Lardier G."/>
            <person name="Chapple C."/>
            <person name="McKernan K.J."/>
            <person name="McEwan P."/>
            <person name="Bosak S."/>
            <person name="Kellis M."/>
            <person name="Volff J.-N."/>
            <person name="Guigo R."/>
            <person name="Zody M.C."/>
            <person name="Mesirov J."/>
            <person name="Lindblad-Toh K."/>
            <person name="Birren B."/>
            <person name="Nusbaum C."/>
            <person name="Kahn D."/>
            <person name="Robinson-Rechavi M."/>
            <person name="Laudet V."/>
            <person name="Schachter V."/>
            <person name="Quetier F."/>
            <person name="Saurin W."/>
            <person name="Scarpelli C."/>
            <person name="Wincker P."/>
            <person name="Lander E.S."/>
            <person name="Weissenbach J."/>
            <person name="Roest Crollius H."/>
        </authorList>
    </citation>
    <scope>NUCLEOTIDE SEQUENCE [LARGE SCALE GENOMIC DNA]</scope>
</reference>
<comment type="caution">
    <text evidence="1">The sequence shown here is derived from an EMBL/GenBank/DDBJ whole genome shotgun (WGS) entry which is preliminary data.</text>
</comment>
<evidence type="ECO:0000313" key="1">
    <source>
        <dbReference type="EMBL" id="CAG14622.1"/>
    </source>
</evidence>